<sequence>MAGAGKVVSGTVAQLDRPITTTAANNRDTGRMTAENPGLMMCAEHLPATVGALLAGDDAILHVTDFIAFRRTGFANLRAKLVQAMQKMRTGQLKICRSLTDLGTVQHQAQMFGFDVLAAGFQAMVHRGLQANLVAQAARRYASLRGMF</sequence>
<reference evidence="1 2" key="1">
    <citation type="submission" date="2016-03" db="EMBL/GenBank/DDBJ databases">
        <authorList>
            <person name="Ploux O."/>
        </authorList>
    </citation>
    <scope>NUCLEOTIDE SEQUENCE [LARGE SCALE GENOMIC DNA]</scope>
    <source>
        <strain evidence="1 2">R-45363</strain>
    </source>
</reference>
<gene>
    <name evidence="1" type="ORF">A1332_12250</name>
</gene>
<dbReference type="AlphaFoldDB" id="A0A177MLU0"/>
<name>A0A177MLU0_METMH</name>
<evidence type="ECO:0000313" key="2">
    <source>
        <dbReference type="Proteomes" id="UP000078090"/>
    </source>
</evidence>
<evidence type="ECO:0000313" key="1">
    <source>
        <dbReference type="EMBL" id="OAI05900.1"/>
    </source>
</evidence>
<accession>A0A177MLU0</accession>
<dbReference type="Proteomes" id="UP000078090">
    <property type="component" value="Unassembled WGS sequence"/>
</dbReference>
<protein>
    <submittedName>
        <fullName evidence="1">Uncharacterized protein</fullName>
    </submittedName>
</protein>
<dbReference type="EMBL" id="LUUG01000061">
    <property type="protein sequence ID" value="OAI05900.1"/>
    <property type="molecule type" value="Genomic_DNA"/>
</dbReference>
<comment type="caution">
    <text evidence="1">The sequence shown here is derived from an EMBL/GenBank/DDBJ whole genome shotgun (WGS) entry which is preliminary data.</text>
</comment>
<organism evidence="1 2">
    <name type="scientific">Methylomonas methanica</name>
    <dbReference type="NCBI Taxonomy" id="421"/>
    <lineage>
        <taxon>Bacteria</taxon>
        <taxon>Pseudomonadati</taxon>
        <taxon>Pseudomonadota</taxon>
        <taxon>Gammaproteobacteria</taxon>
        <taxon>Methylococcales</taxon>
        <taxon>Methylococcaceae</taxon>
        <taxon>Methylomonas</taxon>
    </lineage>
</organism>
<proteinExistence type="predicted"/>